<dbReference type="InterPro" id="IPR029069">
    <property type="entry name" value="HotDog_dom_sf"/>
</dbReference>
<dbReference type="PANTHER" id="PTHR31793:SF24">
    <property type="entry name" value="LONG-CHAIN ACYL-COA THIOESTERASE FADM"/>
    <property type="match status" value="1"/>
</dbReference>
<dbReference type="InterPro" id="IPR050563">
    <property type="entry name" value="4-hydroxybenzoyl-CoA_TE"/>
</dbReference>
<dbReference type="NCBIfam" id="TIGR00051">
    <property type="entry name" value="YbgC/FadM family acyl-CoA thioesterase"/>
    <property type="match status" value="1"/>
</dbReference>
<dbReference type="SUPFAM" id="SSF54637">
    <property type="entry name" value="Thioesterase/thiol ester dehydrase-isomerase"/>
    <property type="match status" value="1"/>
</dbReference>
<dbReference type="RefSeq" id="WP_182121559.1">
    <property type="nucleotide sequence ID" value="NZ_CP059567.1"/>
</dbReference>
<dbReference type="EMBL" id="CP059567">
    <property type="protein sequence ID" value="QMT39774.1"/>
    <property type="molecule type" value="Genomic_DNA"/>
</dbReference>
<sequence length="139" mass="15888">MPHHLSVKVRGYHLDVFQHVNNARYLEFLEEARWSYFEDRGLTPLFFENGYAMAVVNINIHYRRAALLDDVLDIETAFAAVNQRNAVIRQTVRKSGSQTVVAEAEVVFVAVDTEANKAIEFPPQLRERLESLIVAKETA</sequence>
<dbReference type="Pfam" id="PF13279">
    <property type="entry name" value="4HBT_2"/>
    <property type="match status" value="1"/>
</dbReference>
<comment type="similarity">
    <text evidence="1">Belongs to the 4-hydroxybenzoyl-CoA thioesterase family.</text>
</comment>
<evidence type="ECO:0000313" key="3">
    <source>
        <dbReference type="EMBL" id="QMT39774.1"/>
    </source>
</evidence>
<evidence type="ECO:0000313" key="4">
    <source>
        <dbReference type="Proteomes" id="UP000514752"/>
    </source>
</evidence>
<dbReference type="PIRSF" id="PIRSF003230">
    <property type="entry name" value="YbgC"/>
    <property type="match status" value="1"/>
</dbReference>
<dbReference type="InterPro" id="IPR006684">
    <property type="entry name" value="YbgC/YbaW"/>
</dbReference>
<dbReference type="KEGG" id="nsg:H3L94_07810"/>
<keyword evidence="2" id="KW-0378">Hydrolase</keyword>
<dbReference type="PANTHER" id="PTHR31793">
    <property type="entry name" value="4-HYDROXYBENZOYL-COA THIOESTERASE FAMILY MEMBER"/>
    <property type="match status" value="1"/>
</dbReference>
<dbReference type="CDD" id="cd00586">
    <property type="entry name" value="4HBT"/>
    <property type="match status" value="1"/>
</dbReference>
<dbReference type="GO" id="GO:0047617">
    <property type="term" value="F:fatty acyl-CoA hydrolase activity"/>
    <property type="evidence" value="ECO:0007669"/>
    <property type="project" value="TreeGrafter"/>
</dbReference>
<evidence type="ECO:0000256" key="1">
    <source>
        <dbReference type="ARBA" id="ARBA00005953"/>
    </source>
</evidence>
<evidence type="ECO:0000256" key="2">
    <source>
        <dbReference type="ARBA" id="ARBA00022801"/>
    </source>
</evidence>
<proteinExistence type="inferred from homology"/>
<accession>A0A7D7NEJ3</accession>
<protein>
    <submittedName>
        <fullName evidence="3">Acyl-CoA thioesterase</fullName>
    </submittedName>
</protein>
<organism evidence="3 4">
    <name type="scientific">Neisseria shayeganii</name>
    <dbReference type="NCBI Taxonomy" id="607712"/>
    <lineage>
        <taxon>Bacteria</taxon>
        <taxon>Pseudomonadati</taxon>
        <taxon>Pseudomonadota</taxon>
        <taxon>Betaproteobacteria</taxon>
        <taxon>Neisseriales</taxon>
        <taxon>Neisseriaceae</taxon>
        <taxon>Neisseria</taxon>
    </lineage>
</organism>
<dbReference type="Proteomes" id="UP000514752">
    <property type="component" value="Chromosome"/>
</dbReference>
<dbReference type="Gene3D" id="3.10.129.10">
    <property type="entry name" value="Hotdog Thioesterase"/>
    <property type="match status" value="1"/>
</dbReference>
<dbReference type="AlphaFoldDB" id="A0A7D7NEJ3"/>
<name>A0A7D7NEJ3_9NEIS</name>
<reference evidence="3 4" key="1">
    <citation type="submission" date="2020-07" db="EMBL/GenBank/DDBJ databases">
        <title>Genomic diversity of species in the Neisseriaceae family.</title>
        <authorList>
            <person name="Vincent A.T."/>
            <person name="Bernet E."/>
            <person name="Veyrier F.J."/>
        </authorList>
    </citation>
    <scope>NUCLEOTIDE SEQUENCE [LARGE SCALE GENOMIC DNA]</scope>
    <source>
        <strain evidence="3 4">DSM 22244</strain>
    </source>
</reference>
<gene>
    <name evidence="3" type="ORF">H3L94_07810</name>
</gene>